<dbReference type="PANTHER" id="PTHR11200">
    <property type="entry name" value="INOSITOL 5-PHOSPHATASE"/>
    <property type="match status" value="1"/>
</dbReference>
<gene>
    <name evidence="2" type="ORF">BT63DRAFT_421643</name>
</gene>
<evidence type="ECO:0000313" key="2">
    <source>
        <dbReference type="EMBL" id="KAF2673507.1"/>
    </source>
</evidence>
<dbReference type="OrthoDB" id="62798at2759"/>
<dbReference type="SMART" id="SM00128">
    <property type="entry name" value="IPPc"/>
    <property type="match status" value="1"/>
</dbReference>
<feature type="domain" description="Inositol polyphosphate-related phosphatase" evidence="1">
    <location>
        <begin position="7"/>
        <end position="381"/>
    </location>
</feature>
<keyword evidence="3" id="KW-1185">Reference proteome</keyword>
<reference evidence="2" key="1">
    <citation type="journal article" date="2020" name="Stud. Mycol.">
        <title>101 Dothideomycetes genomes: a test case for predicting lifestyles and emergence of pathogens.</title>
        <authorList>
            <person name="Haridas S."/>
            <person name="Albert R."/>
            <person name="Binder M."/>
            <person name="Bloem J."/>
            <person name="Labutti K."/>
            <person name="Salamov A."/>
            <person name="Andreopoulos B."/>
            <person name="Baker S."/>
            <person name="Barry K."/>
            <person name="Bills G."/>
            <person name="Bluhm B."/>
            <person name="Cannon C."/>
            <person name="Castanera R."/>
            <person name="Culley D."/>
            <person name="Daum C."/>
            <person name="Ezra D."/>
            <person name="Gonzalez J."/>
            <person name="Henrissat B."/>
            <person name="Kuo A."/>
            <person name="Liang C."/>
            <person name="Lipzen A."/>
            <person name="Lutzoni F."/>
            <person name="Magnuson J."/>
            <person name="Mondo S."/>
            <person name="Nolan M."/>
            <person name="Ohm R."/>
            <person name="Pangilinan J."/>
            <person name="Park H.-J."/>
            <person name="Ramirez L."/>
            <person name="Alfaro M."/>
            <person name="Sun H."/>
            <person name="Tritt A."/>
            <person name="Yoshinaga Y."/>
            <person name="Zwiers L.-H."/>
            <person name="Turgeon B."/>
            <person name="Goodwin S."/>
            <person name="Spatafora J."/>
            <person name="Crous P."/>
            <person name="Grigoriev I."/>
        </authorList>
    </citation>
    <scope>NUCLEOTIDE SEQUENCE</scope>
    <source>
        <strain evidence="2">CBS 115976</strain>
    </source>
</reference>
<dbReference type="EMBL" id="MU004231">
    <property type="protein sequence ID" value="KAF2673507.1"/>
    <property type="molecule type" value="Genomic_DNA"/>
</dbReference>
<dbReference type="InterPro" id="IPR036691">
    <property type="entry name" value="Endo/exonu/phosph_ase_sf"/>
</dbReference>
<evidence type="ECO:0000313" key="3">
    <source>
        <dbReference type="Proteomes" id="UP000799302"/>
    </source>
</evidence>
<sequence>MATPSSAPLDIYYLTFNTARTPIDPSILASDFFSALPSTTLLPAIIAISIQEIAPLAPAFLGRALLTPYFDAFTQCVALATEGRLRAHQTPVEADEYSLLLARHVGMTGLMVFIRAGVDVAWVQTAGAGCGVWQTGNKGAVGARLGVKMDRGIEEVTLVAAHLAPHEFAIERRREDWERIVRNLGFVYDTTLGGAGNADPASNENEDDDDTTALLNTMKPMSRSSKPKGLYDTAGPIFFGGDLNYRTSSSRPMPGDIENFPQPTNDTNSPHHLSKLLARDQLMQQRSDGVVLQSFAEQAITFAPTYKYAHSAVGPITTASTDDPDGHWFWATHRFPSWCDRILYTQARSVQVHTYNALPIQATSDHRPVALAVSVSAGGKDVLEAPYPLNPRFAEERAWAARRELVVGVVMFLATTREGQTILVGSVVGGLASWFFLRALV</sequence>
<dbReference type="GO" id="GO:0046856">
    <property type="term" value="P:phosphatidylinositol dephosphorylation"/>
    <property type="evidence" value="ECO:0007669"/>
    <property type="project" value="InterPro"/>
</dbReference>
<name>A0A6A6UQ39_9PEZI</name>
<accession>A0A6A6UQ39</accession>
<dbReference type="AlphaFoldDB" id="A0A6A6UQ39"/>
<dbReference type="Proteomes" id="UP000799302">
    <property type="component" value="Unassembled WGS sequence"/>
</dbReference>
<organism evidence="2 3">
    <name type="scientific">Microthyrium microscopicum</name>
    <dbReference type="NCBI Taxonomy" id="703497"/>
    <lineage>
        <taxon>Eukaryota</taxon>
        <taxon>Fungi</taxon>
        <taxon>Dikarya</taxon>
        <taxon>Ascomycota</taxon>
        <taxon>Pezizomycotina</taxon>
        <taxon>Dothideomycetes</taxon>
        <taxon>Dothideomycetes incertae sedis</taxon>
        <taxon>Microthyriales</taxon>
        <taxon>Microthyriaceae</taxon>
        <taxon>Microthyrium</taxon>
    </lineage>
</organism>
<dbReference type="PANTHER" id="PTHR11200:SF286">
    <property type="entry name" value="5-PHOSPHATASE, PUTATIVE (AFU_ORTHOLOGUE AFUA_5G07600)-RELATED"/>
    <property type="match status" value="1"/>
</dbReference>
<dbReference type="Gene3D" id="3.60.10.10">
    <property type="entry name" value="Endonuclease/exonuclease/phosphatase"/>
    <property type="match status" value="1"/>
</dbReference>
<protein>
    <submittedName>
        <fullName evidence="2">Putative inositol 5-phosphatase</fullName>
    </submittedName>
</protein>
<dbReference type="GO" id="GO:0004439">
    <property type="term" value="F:phosphatidylinositol-4,5-bisphosphate 5-phosphatase activity"/>
    <property type="evidence" value="ECO:0007669"/>
    <property type="project" value="TreeGrafter"/>
</dbReference>
<dbReference type="SUPFAM" id="SSF56219">
    <property type="entry name" value="DNase I-like"/>
    <property type="match status" value="1"/>
</dbReference>
<dbReference type="Pfam" id="PF22669">
    <property type="entry name" value="Exo_endo_phos2"/>
    <property type="match status" value="1"/>
</dbReference>
<dbReference type="InterPro" id="IPR046985">
    <property type="entry name" value="IP5"/>
</dbReference>
<evidence type="ECO:0000259" key="1">
    <source>
        <dbReference type="SMART" id="SM00128"/>
    </source>
</evidence>
<dbReference type="InterPro" id="IPR000300">
    <property type="entry name" value="IPPc"/>
</dbReference>
<proteinExistence type="predicted"/>